<dbReference type="Pfam" id="PF19258">
    <property type="entry name" value="KxYKxGKxW_sig"/>
    <property type="match status" value="1"/>
</dbReference>
<name>A0A387AQ26_9LACO</name>
<keyword evidence="4" id="KW-1185">Reference proteome</keyword>
<dbReference type="Proteomes" id="UP000272003">
    <property type="component" value="Chromosome"/>
</dbReference>
<reference evidence="3 4" key="1">
    <citation type="submission" date="2018-09" db="EMBL/GenBank/DDBJ databases">
        <title>Genome sequencing of strain BHWM-4.</title>
        <authorList>
            <person name="Heo J."/>
            <person name="Kim S.-J."/>
            <person name="Kwon S.-W."/>
        </authorList>
    </citation>
    <scope>NUCLEOTIDE SEQUENCE [LARGE SCALE GENOMIC DNA]</scope>
    <source>
        <strain evidence="3 4">BHWM-4</strain>
    </source>
</reference>
<proteinExistence type="predicted"/>
<protein>
    <submittedName>
        <fullName evidence="3">Uncharacterized protein</fullName>
    </submittedName>
</protein>
<keyword evidence="2" id="KW-0472">Membrane</keyword>
<accession>A0A387AQ26</accession>
<evidence type="ECO:0000256" key="1">
    <source>
        <dbReference type="ARBA" id="ARBA00022729"/>
    </source>
</evidence>
<keyword evidence="2" id="KW-1133">Transmembrane helix</keyword>
<dbReference type="AlphaFoldDB" id="A0A387AQ26"/>
<keyword evidence="2" id="KW-0812">Transmembrane</keyword>
<organism evidence="3 4">
    <name type="scientific">Apilactobacillus bombintestini</name>
    <dbReference type="NCBI Taxonomy" id="2419772"/>
    <lineage>
        <taxon>Bacteria</taxon>
        <taxon>Bacillati</taxon>
        <taxon>Bacillota</taxon>
        <taxon>Bacilli</taxon>
        <taxon>Lactobacillales</taxon>
        <taxon>Lactobacillaceae</taxon>
        <taxon>Apilactobacillus</taxon>
    </lineage>
</organism>
<evidence type="ECO:0000313" key="3">
    <source>
        <dbReference type="EMBL" id="AYF92093.1"/>
    </source>
</evidence>
<gene>
    <name evidence="3" type="ORF">D7I45_00615</name>
</gene>
<dbReference type="InterPro" id="IPR022263">
    <property type="entry name" value="KxYKxGKxW"/>
</dbReference>
<feature type="transmembrane region" description="Helical" evidence="2">
    <location>
        <begin position="24"/>
        <end position="43"/>
    </location>
</feature>
<keyword evidence="1" id="KW-0732">Signal</keyword>
<dbReference type="EMBL" id="CP032626">
    <property type="protein sequence ID" value="AYF92093.1"/>
    <property type="molecule type" value="Genomic_DNA"/>
</dbReference>
<dbReference type="RefSeq" id="WP_120783867.1">
    <property type="nucleotide sequence ID" value="NZ_CP032626.1"/>
</dbReference>
<dbReference type="KEGG" id="abom:D7I45_00615"/>
<evidence type="ECO:0000313" key="4">
    <source>
        <dbReference type="Proteomes" id="UP000272003"/>
    </source>
</evidence>
<sequence>MQYNKRKIRKINDKKVLKKVKRNWVVASISSFAFFGAIGFTLVSNHTEALADSYKNQPVVVGNSTNGN</sequence>
<evidence type="ECO:0000256" key="2">
    <source>
        <dbReference type="SAM" id="Phobius"/>
    </source>
</evidence>